<name>A0A0P1HE73_9RHOB</name>
<proteinExistence type="predicted"/>
<organism evidence="1 2">
    <name type="scientific">Leisingera aquaemixtae</name>
    <dbReference type="NCBI Taxonomy" id="1396826"/>
    <lineage>
        <taxon>Bacteria</taxon>
        <taxon>Pseudomonadati</taxon>
        <taxon>Pseudomonadota</taxon>
        <taxon>Alphaproteobacteria</taxon>
        <taxon>Rhodobacterales</taxon>
        <taxon>Roseobacteraceae</taxon>
        <taxon>Leisingera</taxon>
    </lineage>
</organism>
<dbReference type="InterPro" id="IPR018697">
    <property type="entry name" value="DUF2199"/>
</dbReference>
<reference evidence="1 2" key="1">
    <citation type="submission" date="2015-09" db="EMBL/GenBank/DDBJ databases">
        <authorList>
            <consortium name="Swine Surveillance"/>
        </authorList>
    </citation>
    <scope>NUCLEOTIDE SEQUENCE [LARGE SCALE GENOMIC DNA]</scope>
    <source>
        <strain evidence="1 2">CECT 8399</strain>
    </source>
</reference>
<protein>
    <recommendedName>
        <fullName evidence="3">DUF2199 domain-containing protein</fullName>
    </recommendedName>
</protein>
<accession>A0A0P1HE73</accession>
<dbReference type="Pfam" id="PF09965">
    <property type="entry name" value="DUF2199"/>
    <property type="match status" value="1"/>
</dbReference>
<dbReference type="EMBL" id="CYSR01000040">
    <property type="protein sequence ID" value="CUI01972.1"/>
    <property type="molecule type" value="Genomic_DNA"/>
</dbReference>
<dbReference type="AlphaFoldDB" id="A0A0P1HE73"/>
<gene>
    <name evidence="1" type="ORF">PHA8399_04128</name>
</gene>
<evidence type="ECO:0008006" key="3">
    <source>
        <dbReference type="Google" id="ProtNLM"/>
    </source>
</evidence>
<sequence>MDKALAVTARAFLCFQTKGRLLDAHLARMLTSPRQCRCCGATFAQLLSLSCDRPDICSEDMEVEDNSAVLATRGDILTDDFCRLGDLRFVRAVLAIPLPGSRGEEFLLGTWASLSRDDFDAYLDLFEMRETEKLGDRPAWLANAIPPDMPMPAGCVLEMRPEGQYPELKVTEQNHPLYPLQKDGAELEELLELLYAYGHDLPSLVFDA</sequence>
<dbReference type="STRING" id="1396826.PHA8399_04128"/>
<evidence type="ECO:0000313" key="1">
    <source>
        <dbReference type="EMBL" id="CUI01972.1"/>
    </source>
</evidence>
<evidence type="ECO:0000313" key="2">
    <source>
        <dbReference type="Proteomes" id="UP000051326"/>
    </source>
</evidence>
<dbReference type="Proteomes" id="UP000051326">
    <property type="component" value="Unassembled WGS sequence"/>
</dbReference>